<dbReference type="InterPro" id="IPR011057">
    <property type="entry name" value="Mss4-like_sf"/>
</dbReference>
<evidence type="ECO:0008006" key="3">
    <source>
        <dbReference type="Google" id="ProtNLM"/>
    </source>
</evidence>
<keyword evidence="2" id="KW-1185">Reference proteome</keyword>
<dbReference type="AlphaFoldDB" id="A0A2P7B876"/>
<name>A0A2P7B876_9HYPH</name>
<accession>A0A2P7B876</accession>
<dbReference type="OrthoDB" id="7268727at2"/>
<proteinExistence type="predicted"/>
<protein>
    <recommendedName>
        <fullName evidence="3">CENP-V/GFA domain-containing protein</fullName>
    </recommendedName>
</protein>
<dbReference type="SUPFAM" id="SSF51316">
    <property type="entry name" value="Mss4-like"/>
    <property type="match status" value="1"/>
</dbReference>
<evidence type="ECO:0000313" key="1">
    <source>
        <dbReference type="EMBL" id="PSH62660.1"/>
    </source>
</evidence>
<evidence type="ECO:0000313" key="2">
    <source>
        <dbReference type="Proteomes" id="UP000241444"/>
    </source>
</evidence>
<sequence length="150" mass="16524">MCGQVALEAVGRPIVSAACYCASCQNAGRRLEALPGAPRLMEADGGTSVVLFRKDRVRCIRGQDLLAEHRLAPVSRTRRVVATCCNSAMFLDFTKGHWLTLYKARIPADDQPPLEMRAHSGRFMWRLLASWAAMGFRTPGIDYANGTINV</sequence>
<dbReference type="Proteomes" id="UP000241444">
    <property type="component" value="Unassembled WGS sequence"/>
</dbReference>
<gene>
    <name evidence="1" type="ORF">CU102_24945</name>
</gene>
<organism evidence="1 2">
    <name type="scientific">Phyllobacterium brassicacearum</name>
    <dbReference type="NCBI Taxonomy" id="314235"/>
    <lineage>
        <taxon>Bacteria</taxon>
        <taxon>Pseudomonadati</taxon>
        <taxon>Pseudomonadota</taxon>
        <taxon>Alphaproteobacteria</taxon>
        <taxon>Hyphomicrobiales</taxon>
        <taxon>Phyllobacteriaceae</taxon>
        <taxon>Phyllobacterium</taxon>
    </lineage>
</organism>
<dbReference type="EMBL" id="PGGO01000028">
    <property type="protein sequence ID" value="PSH62660.1"/>
    <property type="molecule type" value="Genomic_DNA"/>
</dbReference>
<reference evidence="2" key="1">
    <citation type="submission" date="2017-11" db="EMBL/GenBank/DDBJ databases">
        <authorList>
            <person name="Kuznetsova I."/>
            <person name="Sazanova A."/>
            <person name="Chirak E."/>
            <person name="Safronova V."/>
            <person name="Willems A."/>
        </authorList>
    </citation>
    <scope>NUCLEOTIDE SEQUENCE [LARGE SCALE GENOMIC DNA]</scope>
    <source>
        <strain evidence="2">STM 196</strain>
    </source>
</reference>
<dbReference type="Gene3D" id="3.90.1590.10">
    <property type="entry name" value="glutathione-dependent formaldehyde- activating enzyme (gfa)"/>
    <property type="match status" value="1"/>
</dbReference>
<comment type="caution">
    <text evidence="1">The sequence shown here is derived from an EMBL/GenBank/DDBJ whole genome shotgun (WGS) entry which is preliminary data.</text>
</comment>